<dbReference type="AlphaFoldDB" id="A0A7C9E939"/>
<reference evidence="1" key="2">
    <citation type="submission" date="2020-07" db="EMBL/GenBank/DDBJ databases">
        <authorList>
            <person name="Vera ALvarez R."/>
            <person name="Arias-Moreno D.M."/>
            <person name="Jimenez-Jacinto V."/>
            <person name="Jimenez-Bremont J.F."/>
            <person name="Swaminathan K."/>
            <person name="Moose S.P."/>
            <person name="Guerrero-Gonzalez M.L."/>
            <person name="Marino-Ramirez L."/>
            <person name="Landsman D."/>
            <person name="Rodriguez-Kessler M."/>
            <person name="Delgado-Sanchez P."/>
        </authorList>
    </citation>
    <scope>NUCLEOTIDE SEQUENCE</scope>
    <source>
        <tissue evidence="1">Cladode</tissue>
    </source>
</reference>
<name>A0A7C9E939_OPUST</name>
<reference evidence="1" key="1">
    <citation type="journal article" date="2013" name="J. Plant Res.">
        <title>Effect of fungi and light on seed germination of three Opuntia species from semiarid lands of central Mexico.</title>
        <authorList>
            <person name="Delgado-Sanchez P."/>
            <person name="Jimenez-Bremont J.F."/>
            <person name="Guerrero-Gonzalez Mde L."/>
            <person name="Flores J."/>
        </authorList>
    </citation>
    <scope>NUCLEOTIDE SEQUENCE</scope>
    <source>
        <tissue evidence="1">Cladode</tissue>
    </source>
</reference>
<proteinExistence type="predicted"/>
<dbReference type="EMBL" id="GISG01201284">
    <property type="protein sequence ID" value="MBA4658626.1"/>
    <property type="molecule type" value="Transcribed_RNA"/>
</dbReference>
<dbReference type="EMBL" id="GISG01201282">
    <property type="protein sequence ID" value="MBA4658625.1"/>
    <property type="molecule type" value="Transcribed_RNA"/>
</dbReference>
<dbReference type="EMBL" id="GISG01201287">
    <property type="protein sequence ID" value="MBA4658629.1"/>
    <property type="molecule type" value="Transcribed_RNA"/>
</dbReference>
<sequence>MMKMRTMIWLPGREHMLMRDPGNLCKRMNLAFFAQLITRHSTMHNIVDVFVPSLLHQLLLEFRKVSYAICMLSWISPGQQVRLILSQAGWLLLPNTRRLL</sequence>
<protein>
    <submittedName>
        <fullName evidence="1">Uncharacterized protein</fullName>
    </submittedName>
</protein>
<organism evidence="1">
    <name type="scientific">Opuntia streptacantha</name>
    <name type="common">Prickly pear cactus</name>
    <name type="synonym">Opuntia cardona</name>
    <dbReference type="NCBI Taxonomy" id="393608"/>
    <lineage>
        <taxon>Eukaryota</taxon>
        <taxon>Viridiplantae</taxon>
        <taxon>Streptophyta</taxon>
        <taxon>Embryophyta</taxon>
        <taxon>Tracheophyta</taxon>
        <taxon>Spermatophyta</taxon>
        <taxon>Magnoliopsida</taxon>
        <taxon>eudicotyledons</taxon>
        <taxon>Gunneridae</taxon>
        <taxon>Pentapetalae</taxon>
        <taxon>Caryophyllales</taxon>
        <taxon>Cactineae</taxon>
        <taxon>Cactaceae</taxon>
        <taxon>Opuntioideae</taxon>
        <taxon>Opuntia</taxon>
    </lineage>
</organism>
<evidence type="ECO:0000313" key="1">
    <source>
        <dbReference type="EMBL" id="MBA4658625.1"/>
    </source>
</evidence>
<accession>A0A7C9E939</accession>